<evidence type="ECO:0000313" key="4">
    <source>
        <dbReference type="EMBL" id="EMQ97396.1"/>
    </source>
</evidence>
<dbReference type="PROSITE" id="PS51257">
    <property type="entry name" value="PROKAR_LIPOPROTEIN"/>
    <property type="match status" value="1"/>
</dbReference>
<dbReference type="STRING" id="1276920.ADIAG_03191"/>
<dbReference type="PANTHER" id="PTHR35936">
    <property type="entry name" value="MEMBRANE-BOUND LYTIC MUREIN TRANSGLYCOSYLASE F"/>
    <property type="match status" value="1"/>
</dbReference>
<dbReference type="Gene3D" id="3.40.190.10">
    <property type="entry name" value="Periplasmic binding protein-like II"/>
    <property type="match status" value="2"/>
</dbReference>
<proteinExistence type="predicted"/>
<dbReference type="AlphaFoldDB" id="M7MQR6"/>
<keyword evidence="1 2" id="KW-0732">Signal</keyword>
<evidence type="ECO:0000313" key="5">
    <source>
        <dbReference type="Proteomes" id="UP000012015"/>
    </source>
</evidence>
<dbReference type="SUPFAM" id="SSF53850">
    <property type="entry name" value="Periplasmic binding protein-like II"/>
    <property type="match status" value="1"/>
</dbReference>
<dbReference type="InterPro" id="IPR001638">
    <property type="entry name" value="Solute-binding_3/MltF_N"/>
</dbReference>
<dbReference type="EMBL" id="AOCK01000010">
    <property type="protein sequence ID" value="EMQ97396.1"/>
    <property type="molecule type" value="Genomic_DNA"/>
</dbReference>
<dbReference type="SMART" id="SM00062">
    <property type="entry name" value="PBPb"/>
    <property type="match status" value="1"/>
</dbReference>
<feature type="chain" id="PRO_5004081412" evidence="2">
    <location>
        <begin position="34"/>
        <end position="299"/>
    </location>
</feature>
<protein>
    <submittedName>
        <fullName evidence="4">Cystine transporter subunit</fullName>
    </submittedName>
</protein>
<evidence type="ECO:0000259" key="3">
    <source>
        <dbReference type="SMART" id="SM00062"/>
    </source>
</evidence>
<name>M7MQR6_9MICC</name>
<organism evidence="4 5">
    <name type="scientific">Paeniglutamicibacter gangotriensis Lz1y</name>
    <dbReference type="NCBI Taxonomy" id="1276920"/>
    <lineage>
        <taxon>Bacteria</taxon>
        <taxon>Bacillati</taxon>
        <taxon>Actinomycetota</taxon>
        <taxon>Actinomycetes</taxon>
        <taxon>Micrococcales</taxon>
        <taxon>Micrococcaceae</taxon>
        <taxon>Paeniglutamicibacter</taxon>
    </lineage>
</organism>
<evidence type="ECO:0000256" key="2">
    <source>
        <dbReference type="SAM" id="SignalP"/>
    </source>
</evidence>
<feature type="signal peptide" evidence="2">
    <location>
        <begin position="1"/>
        <end position="33"/>
    </location>
</feature>
<sequence>MTGIMSRGRQSATKLAAASATALLVLTGCSASSAPESEGATVGTVAEDCTPLHTFPTLEEGVLNVAAMNAAPKFHALSDSGPFEGIDATLLTEFAEENCLKVLFKPMTGAAGQLDLREGKSDLFGGLHIKTEKRGEVFGQSEGNVIYDALGITSAAADSYGTIESMKGIKIGALSGSFFVETLKDAFGAENIEEYQNETNAFEDLKAGRIDAVANQSMMSFNLSKDEEGYETSIIEEDPNHPELTGLLEITWPHTKDVPEFTAAIDDYFTRAKENGTVDRVLKENGVTAEVADFYINGR</sequence>
<comment type="caution">
    <text evidence="4">The sequence shown here is derived from an EMBL/GenBank/DDBJ whole genome shotgun (WGS) entry which is preliminary data.</text>
</comment>
<dbReference type="Pfam" id="PF00497">
    <property type="entry name" value="SBP_bac_3"/>
    <property type="match status" value="1"/>
</dbReference>
<evidence type="ECO:0000256" key="1">
    <source>
        <dbReference type="ARBA" id="ARBA00022729"/>
    </source>
</evidence>
<dbReference type="Proteomes" id="UP000012015">
    <property type="component" value="Unassembled WGS sequence"/>
</dbReference>
<accession>M7MQR6</accession>
<dbReference type="PATRIC" id="fig|1276920.7.peg.3194"/>
<reference evidence="4 5" key="1">
    <citation type="journal article" date="2013" name="Genome Announc.">
        <title>Draft Genome Sequence of Arthrobacter gangotriensis Strain Lz1yT, Isolated from a Penguin Rookery Soil Sample Collected in Antarctica, near the Indian Station Dakshin Gangotri.</title>
        <authorList>
            <person name="Shivaji S."/>
            <person name="Ara S."/>
            <person name="Bandi S."/>
            <person name="Singh A."/>
            <person name="Kumar Pinnaka A."/>
        </authorList>
    </citation>
    <scope>NUCLEOTIDE SEQUENCE [LARGE SCALE GENOMIC DNA]</scope>
    <source>
        <strain evidence="4 5">Lz1y</strain>
    </source>
</reference>
<keyword evidence="5" id="KW-1185">Reference proteome</keyword>
<gene>
    <name evidence="4" type="ORF">ADIAG_03191</name>
</gene>
<dbReference type="eggNOG" id="COG0834">
    <property type="taxonomic scope" value="Bacteria"/>
</dbReference>
<feature type="domain" description="Solute-binding protein family 3/N-terminal" evidence="3">
    <location>
        <begin position="62"/>
        <end position="289"/>
    </location>
</feature>